<evidence type="ECO:0000313" key="2">
    <source>
        <dbReference type="Proteomes" id="UP000325291"/>
    </source>
</evidence>
<accession>A0A5A9ZCA4</accession>
<reference evidence="1 2" key="1">
    <citation type="submission" date="2019-07" db="EMBL/GenBank/DDBJ databases">
        <title>Aquicoccus porphyridii gen. nov., sp. nov., isolated from a small marine red alga, Porphyridium marinum.</title>
        <authorList>
            <person name="Liu L."/>
        </authorList>
    </citation>
    <scope>NUCLEOTIDE SEQUENCE [LARGE SCALE GENOMIC DNA]</scope>
    <source>
        <strain evidence="1 2">L1 8-17</strain>
    </source>
</reference>
<dbReference type="RefSeq" id="WP_111366788.1">
    <property type="nucleotide sequence ID" value="NZ_VINQ01000008.1"/>
</dbReference>
<protein>
    <submittedName>
        <fullName evidence="1">Uncharacterized protein</fullName>
    </submittedName>
</protein>
<keyword evidence="2" id="KW-1185">Reference proteome</keyword>
<evidence type="ECO:0000313" key="1">
    <source>
        <dbReference type="EMBL" id="KAA0914750.1"/>
    </source>
</evidence>
<dbReference type="PROSITE" id="PS51257">
    <property type="entry name" value="PROKAR_LIPOPROTEIN"/>
    <property type="match status" value="1"/>
</dbReference>
<name>A0A5A9ZCA4_9RHOB</name>
<proteinExistence type="predicted"/>
<organism evidence="1 2">
    <name type="scientific">Aquicoccus porphyridii</name>
    <dbReference type="NCBI Taxonomy" id="1852029"/>
    <lineage>
        <taxon>Bacteria</taxon>
        <taxon>Pseudomonadati</taxon>
        <taxon>Pseudomonadota</taxon>
        <taxon>Alphaproteobacteria</taxon>
        <taxon>Rhodobacterales</taxon>
        <taxon>Paracoccaceae</taxon>
        <taxon>Aquicoccus</taxon>
    </lineage>
</organism>
<dbReference type="AlphaFoldDB" id="A0A5A9ZCA4"/>
<comment type="caution">
    <text evidence="1">The sequence shown here is derived from an EMBL/GenBank/DDBJ whole genome shotgun (WGS) entry which is preliminary data.</text>
</comment>
<gene>
    <name evidence="1" type="ORF">FLO80_12175</name>
</gene>
<dbReference type="EMBL" id="VINQ01000008">
    <property type="protein sequence ID" value="KAA0914750.1"/>
    <property type="molecule type" value="Genomic_DNA"/>
</dbReference>
<dbReference type="Proteomes" id="UP000325291">
    <property type="component" value="Unassembled WGS sequence"/>
</dbReference>
<sequence>MRFSHIIGGALIAALLAGCGITDRARANRVAFDGVEFRPRSQQVGEAREEFAITVPRAGQSLVGARAAGAHEATRYCIENFGRSDLEWEIGPEDEELLIENGTLTLRGRCDGW</sequence>